<evidence type="ECO:0000256" key="6">
    <source>
        <dbReference type="SAM" id="Coils"/>
    </source>
</evidence>
<dbReference type="InterPro" id="IPR058626">
    <property type="entry name" value="MdtA-like_b-barrel"/>
</dbReference>
<keyword evidence="5 8" id="KW-0472">Membrane</keyword>
<feature type="region of interest" description="Disordered" evidence="7">
    <location>
        <begin position="450"/>
        <end position="475"/>
    </location>
</feature>
<evidence type="ECO:0000259" key="10">
    <source>
        <dbReference type="Pfam" id="PF25917"/>
    </source>
</evidence>
<name>A0A2D0ALS7_9BURK</name>
<evidence type="ECO:0000256" key="1">
    <source>
        <dbReference type="ARBA" id="ARBA00004236"/>
    </source>
</evidence>
<dbReference type="PANTHER" id="PTHR30469">
    <property type="entry name" value="MULTIDRUG RESISTANCE PROTEIN MDTA"/>
    <property type="match status" value="1"/>
</dbReference>
<evidence type="ECO:0000256" key="7">
    <source>
        <dbReference type="SAM" id="MobiDB-lite"/>
    </source>
</evidence>
<reference evidence="12 13" key="1">
    <citation type="journal article" date="2008" name="Int. J. Syst. Evol. Microbiol.">
        <title>Description of Roseateles aquatilis sp. nov. and Roseateles terrae sp. nov., in the class Betaproteobacteria, and emended description of the genus Roseateles.</title>
        <authorList>
            <person name="Gomila M."/>
            <person name="Bowien B."/>
            <person name="Falsen E."/>
            <person name="Moore E.R."/>
            <person name="Lalucat J."/>
        </authorList>
    </citation>
    <scope>NUCLEOTIDE SEQUENCE [LARGE SCALE GENOMIC DNA]</scope>
    <source>
        <strain evidence="12 13">CCUG 48205</strain>
    </source>
</reference>
<sequence length="475" mass="49033">MNGLTGTKHSSPDADLSFAALALPLVGKVNSMRRKSLVLALIVVLLVVAGGWWWKSRAATRGDASAATAGAGGASGPAGMQAVGVVTALRRDVPVVVEASGTVSPINQVDLRAQTTSTIRDVLVKDGQTVAKGQVLFRFDDRADRANLDKARAQLARDKASLSDLQRQYERAKELLAQKFVAQSAVDTAQASLDSGRSLVDADDAAVQSAAVALSYNEIRAPFAGRAGAVNVWPGSLVQASATGTPLVNIVQIDPIAISFNLPETELAPVLQALRPGADGARPTPPEVQVVLPTIEGGPARGKGGRNGEPVVRGKLVFVDNLVDSTTGTIKLKAEFDNAQQKLWPGQYLRVRMTLRSIADAVVIPQAAVILRGSDRQVYVVGPDKTAQLKPVKLRYTFGEMAVVDGVDAGAIVVLDGKQNLRPGTPVRTQPAAVNPAAAARLAEAAEAASASTSSSTSAAASASSGARVGAAAGG</sequence>
<evidence type="ECO:0000256" key="2">
    <source>
        <dbReference type="ARBA" id="ARBA00009477"/>
    </source>
</evidence>
<keyword evidence="8" id="KW-0812">Transmembrane</keyword>
<feature type="domain" description="Multidrug resistance protein MdtA-like beta-barrel" evidence="11">
    <location>
        <begin position="255"/>
        <end position="355"/>
    </location>
</feature>
<dbReference type="AlphaFoldDB" id="A0A2D0ALS7"/>
<dbReference type="InterPro" id="IPR058624">
    <property type="entry name" value="MdtA-like_HH"/>
</dbReference>
<evidence type="ECO:0000256" key="8">
    <source>
        <dbReference type="SAM" id="Phobius"/>
    </source>
</evidence>
<evidence type="ECO:0000256" key="3">
    <source>
        <dbReference type="ARBA" id="ARBA00022475"/>
    </source>
</evidence>
<dbReference type="Gene3D" id="2.40.30.170">
    <property type="match status" value="1"/>
</dbReference>
<dbReference type="GO" id="GO:0015562">
    <property type="term" value="F:efflux transmembrane transporter activity"/>
    <property type="evidence" value="ECO:0007669"/>
    <property type="project" value="TreeGrafter"/>
</dbReference>
<protein>
    <submittedName>
        <fullName evidence="12">Uncharacterized protein</fullName>
    </submittedName>
</protein>
<accession>A0A2D0ALS7</accession>
<dbReference type="Proteomes" id="UP000197468">
    <property type="component" value="Unassembled WGS sequence"/>
</dbReference>
<feature type="domain" description="Multidrug resistance protein MdtA-like alpha-helical hairpin" evidence="9">
    <location>
        <begin position="148"/>
        <end position="216"/>
    </location>
</feature>
<dbReference type="PANTHER" id="PTHR30469:SF36">
    <property type="entry name" value="BLL3903 PROTEIN"/>
    <property type="match status" value="1"/>
</dbReference>
<dbReference type="InterPro" id="IPR006143">
    <property type="entry name" value="RND_pump_MFP"/>
</dbReference>
<dbReference type="Gene3D" id="1.10.287.470">
    <property type="entry name" value="Helix hairpin bin"/>
    <property type="match status" value="1"/>
</dbReference>
<organism evidence="12 13">
    <name type="scientific">Roseateles aquatilis</name>
    <dbReference type="NCBI Taxonomy" id="431061"/>
    <lineage>
        <taxon>Bacteria</taxon>
        <taxon>Pseudomonadati</taxon>
        <taxon>Pseudomonadota</taxon>
        <taxon>Betaproteobacteria</taxon>
        <taxon>Burkholderiales</taxon>
        <taxon>Sphaerotilaceae</taxon>
        <taxon>Roseateles</taxon>
    </lineage>
</organism>
<dbReference type="EMBL" id="NIOF01000023">
    <property type="protein sequence ID" value="OWQ83117.1"/>
    <property type="molecule type" value="Genomic_DNA"/>
</dbReference>
<dbReference type="Gene3D" id="2.40.50.100">
    <property type="match status" value="1"/>
</dbReference>
<keyword evidence="8" id="KW-1133">Transmembrane helix</keyword>
<evidence type="ECO:0000259" key="11">
    <source>
        <dbReference type="Pfam" id="PF25944"/>
    </source>
</evidence>
<comment type="caution">
    <text evidence="12">The sequence shown here is derived from an EMBL/GenBank/DDBJ whole genome shotgun (WGS) entry which is preliminary data.</text>
</comment>
<evidence type="ECO:0000313" key="12">
    <source>
        <dbReference type="EMBL" id="OWQ83117.1"/>
    </source>
</evidence>
<evidence type="ECO:0000256" key="4">
    <source>
        <dbReference type="ARBA" id="ARBA00022519"/>
    </source>
</evidence>
<dbReference type="NCBIfam" id="TIGR01730">
    <property type="entry name" value="RND_mfp"/>
    <property type="match status" value="1"/>
</dbReference>
<dbReference type="SUPFAM" id="SSF111369">
    <property type="entry name" value="HlyD-like secretion proteins"/>
    <property type="match status" value="1"/>
</dbReference>
<gene>
    <name evidence="12" type="ORF">CDN99_26870</name>
</gene>
<keyword evidence="6" id="KW-0175">Coiled coil</keyword>
<proteinExistence type="inferred from homology"/>
<feature type="domain" description="Multidrug resistance protein MdtA-like barrel-sandwich hybrid" evidence="10">
    <location>
        <begin position="107"/>
        <end position="243"/>
    </location>
</feature>
<comment type="subcellular location">
    <subcellularLocation>
        <location evidence="1">Cell membrane</location>
    </subcellularLocation>
</comment>
<evidence type="ECO:0000313" key="13">
    <source>
        <dbReference type="Proteomes" id="UP000197468"/>
    </source>
</evidence>
<feature type="transmembrane region" description="Helical" evidence="8">
    <location>
        <begin position="37"/>
        <end position="54"/>
    </location>
</feature>
<comment type="similarity">
    <text evidence="2">Belongs to the membrane fusion protein (MFP) (TC 8.A.1) family.</text>
</comment>
<dbReference type="Pfam" id="PF25944">
    <property type="entry name" value="Beta-barrel_RND"/>
    <property type="match status" value="1"/>
</dbReference>
<keyword evidence="13" id="KW-1185">Reference proteome</keyword>
<dbReference type="Pfam" id="PF25917">
    <property type="entry name" value="BSH_RND"/>
    <property type="match status" value="1"/>
</dbReference>
<feature type="coiled-coil region" evidence="6">
    <location>
        <begin position="148"/>
        <end position="175"/>
    </location>
</feature>
<keyword evidence="4" id="KW-0997">Cell inner membrane</keyword>
<dbReference type="Pfam" id="PF25876">
    <property type="entry name" value="HH_MFP_RND"/>
    <property type="match status" value="1"/>
</dbReference>
<dbReference type="InterPro" id="IPR058625">
    <property type="entry name" value="MdtA-like_BSH"/>
</dbReference>
<evidence type="ECO:0000259" key="9">
    <source>
        <dbReference type="Pfam" id="PF25876"/>
    </source>
</evidence>
<dbReference type="Gene3D" id="2.40.420.20">
    <property type="match status" value="1"/>
</dbReference>
<evidence type="ECO:0000256" key="5">
    <source>
        <dbReference type="ARBA" id="ARBA00023136"/>
    </source>
</evidence>
<keyword evidence="3" id="KW-1003">Cell membrane</keyword>
<dbReference type="GO" id="GO:1990281">
    <property type="term" value="C:efflux pump complex"/>
    <property type="evidence" value="ECO:0007669"/>
    <property type="project" value="TreeGrafter"/>
</dbReference>